<evidence type="ECO:0000256" key="1">
    <source>
        <dbReference type="ARBA" id="ARBA00004651"/>
    </source>
</evidence>
<comment type="subcellular location">
    <subcellularLocation>
        <location evidence="1">Cell membrane</location>
        <topology evidence="1">Multi-pass membrane protein</topology>
    </subcellularLocation>
</comment>
<dbReference type="Pfam" id="PF01554">
    <property type="entry name" value="MatE"/>
    <property type="match status" value="2"/>
</dbReference>
<feature type="transmembrane region" description="Helical" evidence="7">
    <location>
        <begin position="99"/>
        <end position="121"/>
    </location>
</feature>
<dbReference type="PIRSF" id="PIRSF006603">
    <property type="entry name" value="DinF"/>
    <property type="match status" value="1"/>
</dbReference>
<reference evidence="8 9" key="1">
    <citation type="submission" date="2016-11" db="EMBL/GenBank/DDBJ databases">
        <title>Description of two novel members of the family Erysipelotrichaceae: Ileibacterium lipovorans gen. nov., sp. nov. and Dubosiella newyorkensis, gen. nov., sp. nov.</title>
        <authorList>
            <person name="Cox L.M."/>
            <person name="Sohn J."/>
            <person name="Tyrrell K.L."/>
            <person name="Citron D.M."/>
            <person name="Lawson P.A."/>
            <person name="Patel N.B."/>
            <person name="Iizumi T."/>
            <person name="Perez-Perez G.I."/>
            <person name="Goldstein E.J."/>
            <person name="Blaser M.J."/>
        </authorList>
    </citation>
    <scope>NUCLEOTIDE SEQUENCE [LARGE SCALE GENOMIC DNA]</scope>
    <source>
        <strain evidence="8 9">NYU-BL-A4</strain>
    </source>
</reference>
<dbReference type="InterPro" id="IPR052031">
    <property type="entry name" value="Membrane_Transporter-Flippase"/>
</dbReference>
<dbReference type="PANTHER" id="PTHR43549">
    <property type="entry name" value="MULTIDRUG RESISTANCE PROTEIN YPNP-RELATED"/>
    <property type="match status" value="1"/>
</dbReference>
<dbReference type="NCBIfam" id="TIGR00797">
    <property type="entry name" value="matE"/>
    <property type="match status" value="1"/>
</dbReference>
<dbReference type="InterPro" id="IPR048279">
    <property type="entry name" value="MdtK-like"/>
</dbReference>
<evidence type="ECO:0000256" key="3">
    <source>
        <dbReference type="ARBA" id="ARBA00022475"/>
    </source>
</evidence>
<feature type="transmembrane region" description="Helical" evidence="7">
    <location>
        <begin position="196"/>
        <end position="218"/>
    </location>
</feature>
<feature type="transmembrane region" description="Helical" evidence="7">
    <location>
        <begin position="136"/>
        <end position="154"/>
    </location>
</feature>
<feature type="transmembrane region" description="Helical" evidence="7">
    <location>
        <begin position="239"/>
        <end position="261"/>
    </location>
</feature>
<dbReference type="InterPro" id="IPR002528">
    <property type="entry name" value="MATE_fam"/>
</dbReference>
<feature type="transmembrane region" description="Helical" evidence="7">
    <location>
        <begin position="322"/>
        <end position="341"/>
    </location>
</feature>
<dbReference type="GO" id="GO:0015297">
    <property type="term" value="F:antiporter activity"/>
    <property type="evidence" value="ECO:0007669"/>
    <property type="project" value="InterPro"/>
</dbReference>
<keyword evidence="4 7" id="KW-0812">Transmembrane</keyword>
<evidence type="ECO:0000256" key="6">
    <source>
        <dbReference type="ARBA" id="ARBA00023136"/>
    </source>
</evidence>
<feature type="transmembrane region" description="Helical" evidence="7">
    <location>
        <begin position="57"/>
        <end position="79"/>
    </location>
</feature>
<dbReference type="OrthoDB" id="9811110at2"/>
<protein>
    <submittedName>
        <fullName evidence="8">MATE family efflux transporter</fullName>
    </submittedName>
</protein>
<organism evidence="8 9">
    <name type="scientific">Dubosiella newyorkensis</name>
    <dbReference type="NCBI Taxonomy" id="1862672"/>
    <lineage>
        <taxon>Bacteria</taxon>
        <taxon>Bacillati</taxon>
        <taxon>Bacillota</taxon>
        <taxon>Erysipelotrichia</taxon>
        <taxon>Erysipelotrichales</taxon>
        <taxon>Erysipelotrichaceae</taxon>
        <taxon>Dubosiella</taxon>
    </lineage>
</organism>
<proteinExistence type="predicted"/>
<feature type="transmembrane region" description="Helical" evidence="7">
    <location>
        <begin position="394"/>
        <end position="414"/>
    </location>
</feature>
<dbReference type="EMBL" id="MPKA01000093">
    <property type="protein sequence ID" value="OLU44868.1"/>
    <property type="molecule type" value="Genomic_DNA"/>
</dbReference>
<dbReference type="STRING" id="1862672.BO225_09720"/>
<keyword evidence="6 7" id="KW-0472">Membrane</keyword>
<dbReference type="GeneID" id="78276216"/>
<keyword evidence="2" id="KW-0813">Transport</keyword>
<dbReference type="Proteomes" id="UP000186705">
    <property type="component" value="Unassembled WGS sequence"/>
</dbReference>
<sequence length="459" mass="50125">MMDMKENKMGVWPVNKLLVTMSIPMIISMLVQALYNVVDSMFVAQISENALTAISLAFPYQNLMIAVAVGTGVGVNALLSRALGEKNHKAVKDIADHSVFLALMSWLVFAILGIVFCRNFFAMQTNVPEIVEGGTAYMRICSVISIGLFIQIAFEKLLASTGRTILTMYTQAAGALINIVLDPIFIFGLFGAPRLGIAGAAVATVIGQICGALLGILLNHKFNPEVQLSFHDFKLKMPVIRQIYSIGVPSILMSSIGSIMTFGMNKILIGFSTTAAAVFGVYFKLQSFVFMPVFGLNNGMVPILAYNFGAHKPKRIMDTIKLSLFYASLIMVIGFLIFQWMPATLLGIFNASETMLNIGVPALRIISTHFLLAGISIICSTVQQAFGHGVRSLLISLVRQLVVLLPVAYFLSIAHSLDMVWLAFPIAETVALIMGVAYLIQTYKKEIKPMETRSKEKIA</sequence>
<evidence type="ECO:0000256" key="4">
    <source>
        <dbReference type="ARBA" id="ARBA00022692"/>
    </source>
</evidence>
<dbReference type="GO" id="GO:0042910">
    <property type="term" value="F:xenobiotic transmembrane transporter activity"/>
    <property type="evidence" value="ECO:0007669"/>
    <property type="project" value="InterPro"/>
</dbReference>
<evidence type="ECO:0000256" key="7">
    <source>
        <dbReference type="SAM" id="Phobius"/>
    </source>
</evidence>
<evidence type="ECO:0000256" key="2">
    <source>
        <dbReference type="ARBA" id="ARBA00022448"/>
    </source>
</evidence>
<accession>A0A1U7NKK9</accession>
<comment type="caution">
    <text evidence="8">The sequence shown here is derived from an EMBL/GenBank/DDBJ whole genome shotgun (WGS) entry which is preliminary data.</text>
</comment>
<dbReference type="PANTHER" id="PTHR43549:SF2">
    <property type="entry name" value="MULTIDRUG RESISTANCE PROTEIN NORM-RELATED"/>
    <property type="match status" value="1"/>
</dbReference>
<dbReference type="CDD" id="cd13144">
    <property type="entry name" value="MATE_like_4"/>
    <property type="match status" value="1"/>
</dbReference>
<dbReference type="AlphaFoldDB" id="A0A1U7NKK9"/>
<evidence type="ECO:0000313" key="9">
    <source>
        <dbReference type="Proteomes" id="UP000186705"/>
    </source>
</evidence>
<name>A0A1U7NKK9_9FIRM</name>
<feature type="transmembrane region" description="Helical" evidence="7">
    <location>
        <begin position="420"/>
        <end position="440"/>
    </location>
</feature>
<evidence type="ECO:0000313" key="8">
    <source>
        <dbReference type="EMBL" id="OLU44868.1"/>
    </source>
</evidence>
<dbReference type="RefSeq" id="WP_076342057.1">
    <property type="nucleotide sequence ID" value="NZ_CAPDDE010000039.1"/>
</dbReference>
<dbReference type="GO" id="GO:0005886">
    <property type="term" value="C:plasma membrane"/>
    <property type="evidence" value="ECO:0007669"/>
    <property type="project" value="UniProtKB-SubCell"/>
</dbReference>
<feature type="transmembrane region" description="Helical" evidence="7">
    <location>
        <begin position="361"/>
        <end position="382"/>
    </location>
</feature>
<feature type="transmembrane region" description="Helical" evidence="7">
    <location>
        <begin position="166"/>
        <end position="190"/>
    </location>
</feature>
<keyword evidence="3" id="KW-1003">Cell membrane</keyword>
<keyword evidence="5 7" id="KW-1133">Transmembrane helix</keyword>
<keyword evidence="9" id="KW-1185">Reference proteome</keyword>
<gene>
    <name evidence="8" type="ORF">BO225_09720</name>
</gene>
<evidence type="ECO:0000256" key="5">
    <source>
        <dbReference type="ARBA" id="ARBA00022989"/>
    </source>
</evidence>